<proteinExistence type="predicted"/>
<organism evidence="1 2">
    <name type="scientific">Auraticoccus monumenti</name>
    <dbReference type="NCBI Taxonomy" id="675864"/>
    <lineage>
        <taxon>Bacteria</taxon>
        <taxon>Bacillati</taxon>
        <taxon>Actinomycetota</taxon>
        <taxon>Actinomycetes</taxon>
        <taxon>Propionibacteriales</taxon>
        <taxon>Propionibacteriaceae</taxon>
        <taxon>Auraticoccus</taxon>
    </lineage>
</organism>
<sequence length="116" mass="13028">MTAVHHKLDVYGADLYLCRSVKEWRKLRRTVDSLGDDPTSQGATSIDVNPTNGEYAVTIYVHPGLTDEAERVECVAHEAAHAARMILDHVGETGRTWETEPYLVGWIAGWVWRHLG</sequence>
<reference evidence="1 2" key="1">
    <citation type="submission" date="2016-10" db="EMBL/GenBank/DDBJ databases">
        <authorList>
            <person name="de Groot N.N."/>
        </authorList>
    </citation>
    <scope>NUCLEOTIDE SEQUENCE [LARGE SCALE GENOMIC DNA]</scope>
    <source>
        <strain evidence="1 2">MON 2.2</strain>
    </source>
</reference>
<dbReference type="EMBL" id="LT629688">
    <property type="protein sequence ID" value="SDD41625.1"/>
    <property type="molecule type" value="Genomic_DNA"/>
</dbReference>
<gene>
    <name evidence="1" type="ORF">SAMN04489747_0904</name>
</gene>
<name>A0A1G6UM66_9ACTN</name>
<evidence type="ECO:0000313" key="2">
    <source>
        <dbReference type="Proteomes" id="UP000198546"/>
    </source>
</evidence>
<accession>A0A1G6UM66</accession>
<evidence type="ECO:0000313" key="1">
    <source>
        <dbReference type="EMBL" id="SDD41625.1"/>
    </source>
</evidence>
<keyword evidence="2" id="KW-1185">Reference proteome</keyword>
<protein>
    <submittedName>
        <fullName evidence="1">Uncharacterized protein</fullName>
    </submittedName>
</protein>
<dbReference type="RefSeq" id="WP_090591043.1">
    <property type="nucleotide sequence ID" value="NZ_LT629688.1"/>
</dbReference>
<dbReference type="AlphaFoldDB" id="A0A1G6UM66"/>
<dbReference type="Proteomes" id="UP000198546">
    <property type="component" value="Chromosome i"/>
</dbReference>